<dbReference type="SUPFAM" id="SSF101898">
    <property type="entry name" value="NHL repeat"/>
    <property type="match status" value="1"/>
</dbReference>
<dbReference type="EMBL" id="CP115450">
    <property type="protein sequence ID" value="WBP84989.1"/>
    <property type="molecule type" value="Genomic_DNA"/>
</dbReference>
<gene>
    <name evidence="1" type="ORF">O1G21_03400</name>
</gene>
<evidence type="ECO:0000313" key="2">
    <source>
        <dbReference type="Proteomes" id="UP001212821"/>
    </source>
</evidence>
<dbReference type="InterPro" id="IPR011042">
    <property type="entry name" value="6-blade_b-propeller_TolB-like"/>
</dbReference>
<evidence type="ECO:0008006" key="3">
    <source>
        <dbReference type="Google" id="ProtNLM"/>
    </source>
</evidence>
<dbReference type="RefSeq" id="WP_270140606.1">
    <property type="nucleotide sequence ID" value="NZ_CP115450.1"/>
</dbReference>
<protein>
    <recommendedName>
        <fullName evidence="3">NHL repeat-containing protein</fullName>
    </recommendedName>
</protein>
<reference evidence="2" key="1">
    <citation type="submission" date="2022-12" db="EMBL/GenBank/DDBJ databases">
        <authorList>
            <person name="Mo P."/>
        </authorList>
    </citation>
    <scope>NUCLEOTIDE SEQUENCE [LARGE SCALE GENOMIC DNA]</scope>
    <source>
        <strain evidence="2">HUAS 3-15</strain>
    </source>
</reference>
<dbReference type="Proteomes" id="UP001212821">
    <property type="component" value="Chromosome"/>
</dbReference>
<dbReference type="Gene3D" id="2.120.10.30">
    <property type="entry name" value="TolB, C-terminal domain"/>
    <property type="match status" value="1"/>
</dbReference>
<proteinExistence type="predicted"/>
<accession>A0ABY7PX27</accession>
<sequence>MRTHSSRPPVALASRTRRWARVGLAATATLLFGATASAGAVARPPFLGPLNTVSQIASTVPGNGDVNPYGTFTVRHTVGKLHRGNVLVSNFNNKQNQQGTGTTLVQVSPNGTTRLFAQIDPANLPGPCPGGVGLTTALTVLPGGWVVVGSLPTSDGTSATAQAGCLLVLDSNGTVRETIAGDGINGPWDMTAVSHGDTDELFVTNVLNGTVAGNGHEVDQGTVLRITLCRDGDQPPRRIATTVIGSGFGERTDPAALVIGPTGVGLGHDDTLYVADTLGNRITAIPDAVHRSSDAGTGTVVSTDGHLRGPLGLAIAPGGDILTVNSGDGNIVETTPAGDQVAVRTLDSSGSPPGAGALFGLAVDLDRDAVYFVDNATNFLDVLH</sequence>
<keyword evidence="2" id="KW-1185">Reference proteome</keyword>
<evidence type="ECO:0000313" key="1">
    <source>
        <dbReference type="EMBL" id="WBP84989.1"/>
    </source>
</evidence>
<name>A0ABY7PX27_9ACTN</name>
<organism evidence="1 2">
    <name type="scientific">Kitasatospora cathayae</name>
    <dbReference type="NCBI Taxonomy" id="3004092"/>
    <lineage>
        <taxon>Bacteria</taxon>
        <taxon>Bacillati</taxon>
        <taxon>Actinomycetota</taxon>
        <taxon>Actinomycetes</taxon>
        <taxon>Kitasatosporales</taxon>
        <taxon>Streptomycetaceae</taxon>
        <taxon>Kitasatospora</taxon>
    </lineage>
</organism>